<keyword evidence="5" id="KW-0479">Metal-binding</keyword>
<gene>
    <name evidence="11" type="ORF">LNINA_LOCUS2405</name>
</gene>
<evidence type="ECO:0000313" key="12">
    <source>
        <dbReference type="Proteomes" id="UP001497472"/>
    </source>
</evidence>
<dbReference type="FunFam" id="3.60.40.10:FF:000016">
    <property type="entry name" value="Protein phosphatase 2C"/>
    <property type="match status" value="1"/>
</dbReference>
<dbReference type="InterPro" id="IPR000222">
    <property type="entry name" value="PP2C_BS"/>
</dbReference>
<evidence type="ECO:0000256" key="4">
    <source>
        <dbReference type="ARBA" id="ARBA00013081"/>
    </source>
</evidence>
<dbReference type="SMART" id="SM00332">
    <property type="entry name" value="PP2Cc"/>
    <property type="match status" value="1"/>
</dbReference>
<dbReference type="CDD" id="cd00143">
    <property type="entry name" value="PP2Cc"/>
    <property type="match status" value="1"/>
</dbReference>
<dbReference type="PANTHER" id="PTHR13832">
    <property type="entry name" value="PROTEIN PHOSPHATASE 2C"/>
    <property type="match status" value="1"/>
</dbReference>
<evidence type="ECO:0000256" key="2">
    <source>
        <dbReference type="ARBA" id="ARBA00001946"/>
    </source>
</evidence>
<proteinExistence type="inferred from homology"/>
<comment type="cofactor">
    <cofactor evidence="2">
        <name>Mg(2+)</name>
        <dbReference type="ChEBI" id="CHEBI:18420"/>
    </cofactor>
</comment>
<evidence type="ECO:0000259" key="10">
    <source>
        <dbReference type="PROSITE" id="PS51746"/>
    </source>
</evidence>
<keyword evidence="6 9" id="KW-0378">Hydrolase</keyword>
<evidence type="ECO:0000256" key="9">
    <source>
        <dbReference type="RuleBase" id="RU003465"/>
    </source>
</evidence>
<evidence type="ECO:0000256" key="6">
    <source>
        <dbReference type="ARBA" id="ARBA00022801"/>
    </source>
</evidence>
<evidence type="ECO:0000256" key="3">
    <source>
        <dbReference type="ARBA" id="ARBA00006702"/>
    </source>
</evidence>
<dbReference type="GO" id="GO:0046872">
    <property type="term" value="F:metal ion binding"/>
    <property type="evidence" value="ECO:0007669"/>
    <property type="project" value="UniProtKB-KW"/>
</dbReference>
<dbReference type="GO" id="GO:0004722">
    <property type="term" value="F:protein serine/threonine phosphatase activity"/>
    <property type="evidence" value="ECO:0007669"/>
    <property type="project" value="UniProtKB-EC"/>
</dbReference>
<dbReference type="InterPro" id="IPR036457">
    <property type="entry name" value="PPM-type-like_dom_sf"/>
</dbReference>
<dbReference type="Gene3D" id="3.60.40.10">
    <property type="entry name" value="PPM-type phosphatase domain"/>
    <property type="match status" value="1"/>
</dbReference>
<reference evidence="11 12" key="1">
    <citation type="submission" date="2023-11" db="EMBL/GenBank/DDBJ databases">
        <authorList>
            <person name="Okamura Y."/>
        </authorList>
    </citation>
    <scope>NUCLEOTIDE SEQUENCE [LARGE SCALE GENOMIC DNA]</scope>
</reference>
<keyword evidence="7 9" id="KW-0904">Protein phosphatase</keyword>
<dbReference type="PROSITE" id="PS51746">
    <property type="entry name" value="PPM_2"/>
    <property type="match status" value="1"/>
</dbReference>
<evidence type="ECO:0000256" key="7">
    <source>
        <dbReference type="ARBA" id="ARBA00022912"/>
    </source>
</evidence>
<sequence>MYPASKILRQDQLLVMGQTLSEPVTDKQSSTCQDSRYLVGSSCMQGWRVSMDDSHTHILSLPDDPGTAFFAVYDGHGGSNIAEYAGKHLHKFITARPEYHLGNIEEAMKQGFLDLDQAMLDEGGQEKVAGSTAVVVLIKENTLYCANVGDSRAVASVRGAVESLSYDHKPTNKEELERITAGGGWVQLNRVNGNLALSRALGDYIFKKNYRMSPREQIVTAYPDVQVRHLNEDWEFIVIACDGIWEVLSNEEVISFCRIRLLSGWEPAAVCEALMQRCLAPNCLTGGLGCDNMTVLIICLTPFPSREMLEAIPADQMLNDKFMTKIQDLLYVEDEDEDLK</sequence>
<comment type="caution">
    <text evidence="11">The sequence shown here is derived from an EMBL/GenBank/DDBJ whole genome shotgun (WGS) entry which is preliminary data.</text>
</comment>
<evidence type="ECO:0000313" key="11">
    <source>
        <dbReference type="EMBL" id="CAK1542516.1"/>
    </source>
</evidence>
<evidence type="ECO:0000256" key="5">
    <source>
        <dbReference type="ARBA" id="ARBA00022723"/>
    </source>
</evidence>
<keyword evidence="8" id="KW-0464">Manganese</keyword>
<dbReference type="AlphaFoldDB" id="A0AAV1J276"/>
<protein>
    <recommendedName>
        <fullName evidence="4">protein-serine/threonine phosphatase</fullName>
        <ecNumber evidence="4">3.1.3.16</ecNumber>
    </recommendedName>
</protein>
<comment type="cofactor">
    <cofactor evidence="1">
        <name>Mn(2+)</name>
        <dbReference type="ChEBI" id="CHEBI:29035"/>
    </cofactor>
</comment>
<dbReference type="InterPro" id="IPR001932">
    <property type="entry name" value="PPM-type_phosphatase-like_dom"/>
</dbReference>
<accession>A0AAV1J276</accession>
<dbReference type="PANTHER" id="PTHR13832:SF565">
    <property type="entry name" value="AT28366P-RELATED"/>
    <property type="match status" value="1"/>
</dbReference>
<organism evidence="11 12">
    <name type="scientific">Leptosia nina</name>
    <dbReference type="NCBI Taxonomy" id="320188"/>
    <lineage>
        <taxon>Eukaryota</taxon>
        <taxon>Metazoa</taxon>
        <taxon>Ecdysozoa</taxon>
        <taxon>Arthropoda</taxon>
        <taxon>Hexapoda</taxon>
        <taxon>Insecta</taxon>
        <taxon>Pterygota</taxon>
        <taxon>Neoptera</taxon>
        <taxon>Endopterygota</taxon>
        <taxon>Lepidoptera</taxon>
        <taxon>Glossata</taxon>
        <taxon>Ditrysia</taxon>
        <taxon>Papilionoidea</taxon>
        <taxon>Pieridae</taxon>
        <taxon>Pierinae</taxon>
        <taxon>Leptosia</taxon>
    </lineage>
</organism>
<comment type="similarity">
    <text evidence="3 9">Belongs to the PP2C family.</text>
</comment>
<dbReference type="PROSITE" id="PS01032">
    <property type="entry name" value="PPM_1"/>
    <property type="match status" value="1"/>
</dbReference>
<dbReference type="Proteomes" id="UP001497472">
    <property type="component" value="Unassembled WGS sequence"/>
</dbReference>
<dbReference type="InterPro" id="IPR015655">
    <property type="entry name" value="PP2C"/>
</dbReference>
<dbReference type="EC" id="3.1.3.16" evidence="4"/>
<evidence type="ECO:0000256" key="1">
    <source>
        <dbReference type="ARBA" id="ARBA00001936"/>
    </source>
</evidence>
<feature type="domain" description="PPM-type phosphatase" evidence="10">
    <location>
        <begin position="38"/>
        <end position="300"/>
    </location>
</feature>
<dbReference type="Pfam" id="PF00481">
    <property type="entry name" value="PP2C"/>
    <property type="match status" value="1"/>
</dbReference>
<evidence type="ECO:0000256" key="8">
    <source>
        <dbReference type="ARBA" id="ARBA00023211"/>
    </source>
</evidence>
<name>A0AAV1J276_9NEOP</name>
<keyword evidence="12" id="KW-1185">Reference proteome</keyword>
<dbReference type="EMBL" id="CAVLEF010000003">
    <property type="protein sequence ID" value="CAK1542516.1"/>
    <property type="molecule type" value="Genomic_DNA"/>
</dbReference>
<dbReference type="SUPFAM" id="SSF81606">
    <property type="entry name" value="PP2C-like"/>
    <property type="match status" value="1"/>
</dbReference>